<dbReference type="PANTHER" id="PTHR34296:SF2">
    <property type="entry name" value="ABC TRANSPORTER GUANOSINE-BINDING PROTEIN NUPN"/>
    <property type="match status" value="1"/>
</dbReference>
<dbReference type="SUPFAM" id="SSF53822">
    <property type="entry name" value="Periplasmic binding protein-like I"/>
    <property type="match status" value="1"/>
</dbReference>
<dbReference type="OrthoDB" id="9769871at2"/>
<evidence type="ECO:0000313" key="11">
    <source>
        <dbReference type="Proteomes" id="UP000261023"/>
    </source>
</evidence>
<dbReference type="AlphaFoldDB" id="A0A3E3DGG9"/>
<feature type="chain" id="PRO_5038664149" evidence="8">
    <location>
        <begin position="22"/>
        <end position="407"/>
    </location>
</feature>
<feature type="domain" description="ABC transporter substrate-binding protein PnrA-like" evidence="9">
    <location>
        <begin position="73"/>
        <end position="385"/>
    </location>
</feature>
<evidence type="ECO:0000256" key="4">
    <source>
        <dbReference type="ARBA" id="ARBA00022729"/>
    </source>
</evidence>
<organism evidence="10 11">
    <name type="scientific">Hungatella hathewayi</name>
    <dbReference type="NCBI Taxonomy" id="154046"/>
    <lineage>
        <taxon>Bacteria</taxon>
        <taxon>Bacillati</taxon>
        <taxon>Bacillota</taxon>
        <taxon>Clostridia</taxon>
        <taxon>Lachnospirales</taxon>
        <taxon>Lachnospiraceae</taxon>
        <taxon>Hungatella</taxon>
    </lineage>
</organism>
<comment type="caution">
    <text evidence="10">The sequence shown here is derived from an EMBL/GenBank/DDBJ whole genome shotgun (WGS) entry which is preliminary data.</text>
</comment>
<dbReference type="GO" id="GO:0005886">
    <property type="term" value="C:plasma membrane"/>
    <property type="evidence" value="ECO:0007669"/>
    <property type="project" value="UniProtKB-SubCell"/>
</dbReference>
<dbReference type="Pfam" id="PF02608">
    <property type="entry name" value="Bmp"/>
    <property type="match status" value="1"/>
</dbReference>
<protein>
    <submittedName>
        <fullName evidence="10">BMP family ABC transporter substrate-binding protein</fullName>
    </submittedName>
</protein>
<sequence length="407" mass="44186">MRRSKRIVALLMAAAMVVSLAGCGSKGTTAPAEESRTEAQKTEAAKTDPAKPEEAKTEDGGETAKEGGKLLFFAIQNIGDYGINDLGYFAAQDIAEKYGMDLTLVEGSNDASVRTTSLLDALETGDYDYCITASWYILDDLLAQANDFDTKFIIYDTNPTLDLSAYPNCYGISFRQDEGSFLTAVYQCLMTKTGSVGAVASQDAPILNDFLTGWLAGVKYFNDNMGGNVKYSVAYLSDSTVQGDYETAAVLYGAGCDIVYNIAGTFCLGAAKACEEAGGTESGKYLVGVDYDQYEVFAQSDNTDVEGYENLATSMEKKIRESIVSAFDQLSDGTGQMANHRFSLADGGVGLAYNDNYFKLTPEDVQKKVTEVEDKIKSGDIKVPSYFDFNDYDGFKEFRDNPDSRIN</sequence>
<dbReference type="InterPro" id="IPR003760">
    <property type="entry name" value="PnrA-like"/>
</dbReference>
<gene>
    <name evidence="10" type="ORF">DWX31_25830</name>
</gene>
<comment type="subcellular location">
    <subcellularLocation>
        <location evidence="1">Cell membrane</location>
        <topology evidence="1">Lipid-anchor</topology>
    </subcellularLocation>
</comment>
<evidence type="ECO:0000313" key="10">
    <source>
        <dbReference type="EMBL" id="RGD67738.1"/>
    </source>
</evidence>
<keyword evidence="3" id="KW-1003">Cell membrane</keyword>
<evidence type="ECO:0000256" key="6">
    <source>
        <dbReference type="ARBA" id="ARBA00023288"/>
    </source>
</evidence>
<feature type="region of interest" description="Disordered" evidence="7">
    <location>
        <begin position="25"/>
        <end position="63"/>
    </location>
</feature>
<keyword evidence="4 8" id="KW-0732">Signal</keyword>
<comment type="similarity">
    <text evidence="2">Belongs to the BMP lipoprotein family.</text>
</comment>
<dbReference type="Proteomes" id="UP000261023">
    <property type="component" value="Unassembled WGS sequence"/>
</dbReference>
<evidence type="ECO:0000256" key="2">
    <source>
        <dbReference type="ARBA" id="ARBA00008610"/>
    </source>
</evidence>
<name>A0A3E3DGG9_9FIRM</name>
<dbReference type="InterPro" id="IPR028082">
    <property type="entry name" value="Peripla_BP_I"/>
</dbReference>
<keyword evidence="6" id="KW-0449">Lipoprotein</keyword>
<dbReference type="EMBL" id="QTJW01000022">
    <property type="protein sequence ID" value="RGD67738.1"/>
    <property type="molecule type" value="Genomic_DNA"/>
</dbReference>
<accession>A0A3E3DGG9</accession>
<evidence type="ECO:0000259" key="9">
    <source>
        <dbReference type="Pfam" id="PF02608"/>
    </source>
</evidence>
<evidence type="ECO:0000256" key="8">
    <source>
        <dbReference type="SAM" id="SignalP"/>
    </source>
</evidence>
<feature type="signal peptide" evidence="8">
    <location>
        <begin position="1"/>
        <end position="21"/>
    </location>
</feature>
<dbReference type="PANTHER" id="PTHR34296">
    <property type="entry name" value="TRANSCRIPTIONAL ACTIVATOR PROTEIN MED"/>
    <property type="match status" value="1"/>
</dbReference>
<reference evidence="10 11" key="1">
    <citation type="submission" date="2018-08" db="EMBL/GenBank/DDBJ databases">
        <title>A genome reference for cultivated species of the human gut microbiota.</title>
        <authorList>
            <person name="Zou Y."/>
            <person name="Xue W."/>
            <person name="Luo G."/>
        </authorList>
    </citation>
    <scope>NUCLEOTIDE SEQUENCE [LARGE SCALE GENOMIC DNA]</scope>
    <source>
        <strain evidence="10 11">AF19-13AC</strain>
    </source>
</reference>
<dbReference type="PROSITE" id="PS51257">
    <property type="entry name" value="PROKAR_LIPOPROTEIN"/>
    <property type="match status" value="1"/>
</dbReference>
<evidence type="ECO:0000256" key="1">
    <source>
        <dbReference type="ARBA" id="ARBA00004193"/>
    </source>
</evidence>
<dbReference type="RefSeq" id="WP_025530949.1">
    <property type="nucleotide sequence ID" value="NZ_CACRUH010000058.1"/>
</dbReference>
<evidence type="ECO:0000256" key="5">
    <source>
        <dbReference type="ARBA" id="ARBA00023136"/>
    </source>
</evidence>
<keyword evidence="5" id="KW-0472">Membrane</keyword>
<evidence type="ECO:0000256" key="7">
    <source>
        <dbReference type="SAM" id="MobiDB-lite"/>
    </source>
</evidence>
<feature type="compositionally biased region" description="Basic and acidic residues" evidence="7">
    <location>
        <begin position="33"/>
        <end position="63"/>
    </location>
</feature>
<dbReference type="InterPro" id="IPR050957">
    <property type="entry name" value="BMP_lipoprotein"/>
</dbReference>
<dbReference type="Gene3D" id="3.40.50.2300">
    <property type="match status" value="2"/>
</dbReference>
<evidence type="ECO:0000256" key="3">
    <source>
        <dbReference type="ARBA" id="ARBA00022475"/>
    </source>
</evidence>
<proteinExistence type="inferred from homology"/>